<organism evidence="2 3">
    <name type="scientific">Filimonas effusa</name>
    <dbReference type="NCBI Taxonomy" id="2508721"/>
    <lineage>
        <taxon>Bacteria</taxon>
        <taxon>Pseudomonadati</taxon>
        <taxon>Bacteroidota</taxon>
        <taxon>Chitinophagia</taxon>
        <taxon>Chitinophagales</taxon>
        <taxon>Chitinophagaceae</taxon>
        <taxon>Filimonas</taxon>
    </lineage>
</organism>
<dbReference type="PROSITE" id="PS51257">
    <property type="entry name" value="PROKAR_LIPOPROTEIN"/>
    <property type="match status" value="1"/>
</dbReference>
<accession>A0A4Q1D516</accession>
<dbReference type="EMBL" id="SDHZ01000002">
    <property type="protein sequence ID" value="RXK82923.1"/>
    <property type="molecule type" value="Genomic_DNA"/>
</dbReference>
<evidence type="ECO:0000256" key="1">
    <source>
        <dbReference type="SAM" id="SignalP"/>
    </source>
</evidence>
<gene>
    <name evidence="2" type="ORF">ESB13_12405</name>
</gene>
<feature type="signal peptide" evidence="1">
    <location>
        <begin position="1"/>
        <end position="17"/>
    </location>
</feature>
<dbReference type="RefSeq" id="WP_129003725.1">
    <property type="nucleotide sequence ID" value="NZ_SDHZ01000002.1"/>
</dbReference>
<proteinExistence type="predicted"/>
<name>A0A4Q1D516_9BACT</name>
<evidence type="ECO:0000313" key="3">
    <source>
        <dbReference type="Proteomes" id="UP000290545"/>
    </source>
</evidence>
<feature type="chain" id="PRO_5020995793" description="Lipocalin-like domain-containing protein" evidence="1">
    <location>
        <begin position="18"/>
        <end position="132"/>
    </location>
</feature>
<sequence length="132" mass="14895">MKLLYIMLAAFLLLSCAKEKEQYSTNSIVGSWKLIETRNDPGDGSGRFIAAQDEATITFTPSGEYNDTRNNLYNRYEMVTNDTVRLSHNLKPTVKLLAIQELTSGTLTYFHGWPWCGGPSGEKFSRQGKQSY</sequence>
<keyword evidence="1" id="KW-0732">Signal</keyword>
<evidence type="ECO:0000313" key="2">
    <source>
        <dbReference type="EMBL" id="RXK82923.1"/>
    </source>
</evidence>
<dbReference type="Proteomes" id="UP000290545">
    <property type="component" value="Unassembled WGS sequence"/>
</dbReference>
<protein>
    <recommendedName>
        <fullName evidence="4">Lipocalin-like domain-containing protein</fullName>
    </recommendedName>
</protein>
<comment type="caution">
    <text evidence="2">The sequence shown here is derived from an EMBL/GenBank/DDBJ whole genome shotgun (WGS) entry which is preliminary data.</text>
</comment>
<dbReference type="OrthoDB" id="955522at2"/>
<dbReference type="AlphaFoldDB" id="A0A4Q1D516"/>
<keyword evidence="3" id="KW-1185">Reference proteome</keyword>
<evidence type="ECO:0008006" key="4">
    <source>
        <dbReference type="Google" id="ProtNLM"/>
    </source>
</evidence>
<reference evidence="2 3" key="1">
    <citation type="submission" date="2019-01" db="EMBL/GenBank/DDBJ databases">
        <title>Filimonas sp. strain TTM-71.</title>
        <authorList>
            <person name="Chen W.-M."/>
        </authorList>
    </citation>
    <scope>NUCLEOTIDE SEQUENCE [LARGE SCALE GENOMIC DNA]</scope>
    <source>
        <strain evidence="2 3">TTM-71</strain>
    </source>
</reference>